<gene>
    <name evidence="1" type="ORF">GBF38_021230</name>
</gene>
<keyword evidence="2" id="KW-1185">Reference proteome</keyword>
<dbReference type="Proteomes" id="UP000805704">
    <property type="component" value="Chromosome 11"/>
</dbReference>
<proteinExistence type="predicted"/>
<sequence length="426" mass="45532">MNDGPNLISGQYKLPERFVPGLKHVICVLSGSPSRVSHSSSESLSISSRFLSQNSAGSRTVAPLPSRGGGAEVKARPLVSEVRPLMEQNQNQTQDRRVSWNHDSTQKQNQDRFQSQNRLDQDQTQPPQQGTAELEEEETSSAQQAHRPSLLKKVQTGSESRRNLGPTARAAASHLNSSSGLRKAQSVQSLLTDTGTQETQVTPNRRLSTQTKIFSSRPSGDSSHPTRDVPSQMLLSPQMPLPLQRPTTLPSSPRRPPSTAPPLQRPSPASPRSPQQEAVTPRKSSSSSSSTASAPRSYMSPTASSMAKMSRSVSVGDGLNISEPSEGPSVTSSSSMAATITASSQVSGSSPDDSAPDQRQMAVVLSEAFRAMRAELDCLPLSTPSILGVEGGLGGVGEVKTAALLEEYSLLLLQAVHRRVSERNTE</sequence>
<evidence type="ECO:0000313" key="2">
    <source>
        <dbReference type="Proteomes" id="UP000805704"/>
    </source>
</evidence>
<accession>A0ACB7FFU0</accession>
<reference evidence="1" key="1">
    <citation type="submission" date="2020-04" db="EMBL/GenBank/DDBJ databases">
        <title>A chromosome-scale assembly and high-density genetic map of the yellow drum (Nibea albiflora) genome.</title>
        <authorList>
            <person name="Xu D."/>
            <person name="Zhang W."/>
            <person name="Chen R."/>
            <person name="Tan P."/>
            <person name="Wang L."/>
            <person name="Song H."/>
            <person name="Tian L."/>
            <person name="Zhu Q."/>
            <person name="Wang B."/>
        </authorList>
    </citation>
    <scope>NUCLEOTIDE SEQUENCE</scope>
    <source>
        <strain evidence="1">ZJHYS-2018</strain>
    </source>
</reference>
<evidence type="ECO:0000313" key="1">
    <source>
        <dbReference type="EMBL" id="KAG8013044.1"/>
    </source>
</evidence>
<protein>
    <submittedName>
        <fullName evidence="1">Uncharacterized protein</fullName>
    </submittedName>
</protein>
<name>A0ACB7FFU0_NIBAL</name>
<dbReference type="EMBL" id="CM024799">
    <property type="protein sequence ID" value="KAG8013044.1"/>
    <property type="molecule type" value="Genomic_DNA"/>
</dbReference>
<organism evidence="1 2">
    <name type="scientific">Nibea albiflora</name>
    <name type="common">Yellow drum</name>
    <name type="synonym">Corvina albiflora</name>
    <dbReference type="NCBI Taxonomy" id="240163"/>
    <lineage>
        <taxon>Eukaryota</taxon>
        <taxon>Metazoa</taxon>
        <taxon>Chordata</taxon>
        <taxon>Craniata</taxon>
        <taxon>Vertebrata</taxon>
        <taxon>Euteleostomi</taxon>
        <taxon>Actinopterygii</taxon>
        <taxon>Neopterygii</taxon>
        <taxon>Teleostei</taxon>
        <taxon>Neoteleostei</taxon>
        <taxon>Acanthomorphata</taxon>
        <taxon>Eupercaria</taxon>
        <taxon>Sciaenidae</taxon>
        <taxon>Nibea</taxon>
    </lineage>
</organism>
<comment type="caution">
    <text evidence="1">The sequence shown here is derived from an EMBL/GenBank/DDBJ whole genome shotgun (WGS) entry which is preliminary data.</text>
</comment>